<dbReference type="Proteomes" id="UP000252124">
    <property type="component" value="Unassembled WGS sequence"/>
</dbReference>
<dbReference type="EMBL" id="QNRM01000025">
    <property type="protein sequence ID" value="RBP10656.1"/>
    <property type="molecule type" value="Genomic_DNA"/>
</dbReference>
<comment type="caution">
    <text evidence="1">The sequence shown here is derived from an EMBL/GenBank/DDBJ whole genome shotgun (WGS) entry which is preliminary data.</text>
</comment>
<evidence type="ECO:0000313" key="2">
    <source>
        <dbReference type="Proteomes" id="UP000252124"/>
    </source>
</evidence>
<protein>
    <submittedName>
        <fullName evidence="1">Uncharacterized protein DUF4043</fullName>
    </submittedName>
</protein>
<evidence type="ECO:0000313" key="1">
    <source>
        <dbReference type="EMBL" id="RBP10656.1"/>
    </source>
</evidence>
<dbReference type="InterPro" id="IPR025267">
    <property type="entry name" value="ORF017-like"/>
</dbReference>
<keyword evidence="2" id="KW-1185">Reference proteome</keyword>
<dbReference type="GeneID" id="99734288"/>
<proteinExistence type="predicted"/>
<reference evidence="1 2" key="1">
    <citation type="submission" date="2018-06" db="EMBL/GenBank/DDBJ databases">
        <title>Genomic Encyclopedia of Type Strains, Phase III (KMG-III): the genomes of soil and plant-associated and newly described type strains.</title>
        <authorList>
            <person name="Whitman W."/>
        </authorList>
    </citation>
    <scope>NUCLEOTIDE SEQUENCE [LARGE SCALE GENOMIC DNA]</scope>
    <source>
        <strain evidence="1 2">CECT 7342</strain>
    </source>
</reference>
<name>A0ABX9FUV7_9BURK</name>
<dbReference type="Pfam" id="PF13252">
    <property type="entry name" value="Phage_capsid_3"/>
    <property type="match status" value="1"/>
</dbReference>
<accession>A0ABX9FUV7</accession>
<dbReference type="RefSeq" id="WP_088591490.1">
    <property type="nucleotide sequence ID" value="NZ_CADIJU010000031.1"/>
</dbReference>
<organism evidence="1 2">
    <name type="scientific">Achromobacter marplatensis</name>
    <dbReference type="NCBI Taxonomy" id="470868"/>
    <lineage>
        <taxon>Bacteria</taxon>
        <taxon>Pseudomonadati</taxon>
        <taxon>Pseudomonadota</taxon>
        <taxon>Betaproteobacteria</taxon>
        <taxon>Burkholderiales</taxon>
        <taxon>Alcaligenaceae</taxon>
        <taxon>Achromobacter</taxon>
    </lineage>
</organism>
<gene>
    <name evidence="1" type="ORF">DFP87_12519</name>
</gene>
<sequence length="365" mass="40025">MAETTARAGLTPQIWDSEYFEEYVRENRYRRFMGTGESSIFRTKEDLSRKPGDRVTFAAVRTIGGGVRGNTVLEGNEAELDMRSMTVAVTPRRNAVVMTEWDEQKSAIDIRQAARGALKQWSLDSMRDDITAALKFIPNAAGIMVPYEQATEAEKDAFLAANADRVLFGAAKSNNAGNDWSASLANIDNTADKLTPQLISLAKRMAQTATPHIRPTRTTEDQEWFVMFANALSFRDLQNAPEMTQANRDARERNVRTNPLFTGGDLVWDGVIIREVPEIGVIPGVGAGGIDVGFNFLCGAGALGLAWAQRTRSTTDVRDYGFRHGVGIQEIRGIEKLMFGTGLEDRQTLVQNGVVSVLTAAVADA</sequence>